<proteinExistence type="predicted"/>
<organism evidence="4 5">
    <name type="scientific">Ignicoccus pacificus DSM 13166</name>
    <dbReference type="NCBI Taxonomy" id="940294"/>
    <lineage>
        <taxon>Archaea</taxon>
        <taxon>Thermoproteota</taxon>
        <taxon>Thermoprotei</taxon>
        <taxon>Desulfurococcales</taxon>
        <taxon>Desulfurococcaceae</taxon>
        <taxon>Ignicoccus</taxon>
    </lineage>
</organism>
<dbReference type="PRINTS" id="PR00145">
    <property type="entry name" value="ARGSUCLYASE"/>
</dbReference>
<dbReference type="Proteomes" id="UP001063698">
    <property type="component" value="Chromosome"/>
</dbReference>
<evidence type="ECO:0000259" key="2">
    <source>
        <dbReference type="Pfam" id="PF00206"/>
    </source>
</evidence>
<dbReference type="InterPro" id="IPR000362">
    <property type="entry name" value="Fumarate_lyase_fam"/>
</dbReference>
<keyword evidence="5" id="KW-1185">Reference proteome</keyword>
<dbReference type="InterPro" id="IPR029419">
    <property type="entry name" value="Arg_succ_lyase_C"/>
</dbReference>
<dbReference type="InterPro" id="IPR022761">
    <property type="entry name" value="Fumarate_lyase_N"/>
</dbReference>
<keyword evidence="4" id="KW-0456">Lyase</keyword>
<evidence type="ECO:0000313" key="4">
    <source>
        <dbReference type="EMBL" id="UXD21878.1"/>
    </source>
</evidence>
<dbReference type="PANTHER" id="PTHR43814:SF1">
    <property type="entry name" value="ARGININOSUCCINATE LYASE"/>
    <property type="match status" value="1"/>
</dbReference>
<accession>A0A977KA54</accession>
<dbReference type="EMBL" id="CP006868">
    <property type="protein sequence ID" value="UXD21878.1"/>
    <property type="molecule type" value="Genomic_DNA"/>
</dbReference>
<sequence>MRVEQYRSYALGSQPKWISSYISSMSFDLYICDYVIDVLKAHVIELGESGNLSTKVVSKLLEVLEDFDCTEVRGTYEDIHEAIEYHVSKRTAEGKWLNLGKSRNDQVATALRMRVREEMLDLMDSLIVLLKEMVTKAAAYTDVPFPAFTHFQPAQPTTFGHYLLNFAEEIIDITSIIFGAYEFIDKCPMGSAAVAGSTVPVNRSRICEKLCFKDLAMNTIYATTSREFMVASLQVLQLLSLVLWRFLEDMFLFSNPMVGLVEVPSSHAGTSSIMPHKRNPATLEIARAELAKVNSVLQEFMLTLKGLPSGYCLDLQQLSPSLWEAFRRFRRTVIVIADFVREVEVGKGVERAFSYPLRAADVAEYLSMKKGIPFREAYKRVALAVKEHGYDMDAIERSVLGEERLEDPIASRRNLGSPGNWRPILNKVLNGIEELVKFVSNEWSRIGRCYDSLK</sequence>
<dbReference type="InterPro" id="IPR024083">
    <property type="entry name" value="Fumarase/histidase_N"/>
</dbReference>
<dbReference type="PANTHER" id="PTHR43814">
    <property type="entry name" value="ARGININOSUCCINATE LYASE"/>
    <property type="match status" value="1"/>
</dbReference>
<feature type="domain" description="Argininosuccinate lyase C-terminal" evidence="3">
    <location>
        <begin position="358"/>
        <end position="394"/>
    </location>
</feature>
<dbReference type="SUPFAM" id="SSF48557">
    <property type="entry name" value="L-aspartase-like"/>
    <property type="match status" value="1"/>
</dbReference>
<gene>
    <name evidence="4" type="ORF">IPA_09145</name>
</gene>
<dbReference type="KEGG" id="ipc:IPA_09145"/>
<dbReference type="PRINTS" id="PR00149">
    <property type="entry name" value="FUMRATELYASE"/>
</dbReference>
<protein>
    <recommendedName>
        <fullName evidence="1">Argininosuccinate lyase</fullName>
        <ecNumber evidence="1">4.3.2.1</ecNumber>
    </recommendedName>
</protein>
<dbReference type="CDD" id="cd01359">
    <property type="entry name" value="Argininosuccinate_lyase"/>
    <property type="match status" value="1"/>
</dbReference>
<dbReference type="EC" id="4.3.2.1" evidence="1"/>
<dbReference type="InterPro" id="IPR009049">
    <property type="entry name" value="Argininosuccinate_lyase"/>
</dbReference>
<name>A0A977KA54_9CREN</name>
<dbReference type="NCBIfam" id="TIGR00838">
    <property type="entry name" value="argH"/>
    <property type="match status" value="1"/>
</dbReference>
<evidence type="ECO:0000256" key="1">
    <source>
        <dbReference type="NCBIfam" id="TIGR00838"/>
    </source>
</evidence>
<dbReference type="Gene3D" id="1.10.275.10">
    <property type="entry name" value="Fumarase/aspartase (N-terminal domain)"/>
    <property type="match status" value="1"/>
</dbReference>
<dbReference type="AlphaFoldDB" id="A0A977KA54"/>
<dbReference type="Gene3D" id="1.20.200.10">
    <property type="entry name" value="Fumarase/aspartase (Central domain)"/>
    <property type="match status" value="1"/>
</dbReference>
<dbReference type="InterPro" id="IPR008948">
    <property type="entry name" value="L-Aspartase-like"/>
</dbReference>
<feature type="domain" description="Fumarate lyase N-terminal" evidence="2">
    <location>
        <begin position="23"/>
        <end position="293"/>
    </location>
</feature>
<reference evidence="4" key="1">
    <citation type="submission" date="2013-11" db="EMBL/GenBank/DDBJ databases">
        <title>Comparative genomics of Ignicoccus.</title>
        <authorList>
            <person name="Podar M."/>
        </authorList>
    </citation>
    <scope>NUCLEOTIDE SEQUENCE</scope>
    <source>
        <strain evidence="4">DSM 13166</strain>
    </source>
</reference>
<dbReference type="GO" id="GO:0042450">
    <property type="term" value="P:L-arginine biosynthetic process via ornithine"/>
    <property type="evidence" value="ECO:0007669"/>
    <property type="project" value="UniProtKB-UniRule"/>
</dbReference>
<dbReference type="GO" id="GO:0004056">
    <property type="term" value="F:argininosuccinate lyase activity"/>
    <property type="evidence" value="ECO:0007669"/>
    <property type="project" value="UniProtKB-UniRule"/>
</dbReference>
<dbReference type="GO" id="GO:0005829">
    <property type="term" value="C:cytosol"/>
    <property type="evidence" value="ECO:0007669"/>
    <property type="project" value="TreeGrafter"/>
</dbReference>
<dbReference type="Pfam" id="PF14698">
    <property type="entry name" value="ASL_C2"/>
    <property type="match status" value="1"/>
</dbReference>
<dbReference type="Pfam" id="PF00206">
    <property type="entry name" value="Lyase_1"/>
    <property type="match status" value="1"/>
</dbReference>
<evidence type="ECO:0000259" key="3">
    <source>
        <dbReference type="Pfam" id="PF14698"/>
    </source>
</evidence>
<evidence type="ECO:0000313" key="5">
    <source>
        <dbReference type="Proteomes" id="UP001063698"/>
    </source>
</evidence>
<dbReference type="Gene3D" id="1.10.40.30">
    <property type="entry name" value="Fumarase/aspartase (C-terminal domain)"/>
    <property type="match status" value="1"/>
</dbReference>